<evidence type="ECO:0000256" key="14">
    <source>
        <dbReference type="ARBA" id="ARBA00023284"/>
    </source>
</evidence>
<evidence type="ECO:0000256" key="10">
    <source>
        <dbReference type="ARBA" id="ARBA00023002"/>
    </source>
</evidence>
<evidence type="ECO:0000313" key="18">
    <source>
        <dbReference type="EMBL" id="AHM57970.1"/>
    </source>
</evidence>
<dbReference type="InterPro" id="IPR003828">
    <property type="entry name" value="QueH"/>
</dbReference>
<keyword evidence="6 17" id="KW-0004">4Fe-4S</keyword>
<dbReference type="GO" id="GO:0051539">
    <property type="term" value="F:4 iron, 4 sulfur cluster binding"/>
    <property type="evidence" value="ECO:0007669"/>
    <property type="project" value="UniProtKB-UniRule"/>
</dbReference>
<dbReference type="GO" id="GO:0008616">
    <property type="term" value="P:tRNA queuosine(34) biosynthetic process"/>
    <property type="evidence" value="ECO:0007669"/>
    <property type="project" value="UniProtKB-UniRule"/>
</dbReference>
<evidence type="ECO:0000256" key="5">
    <source>
        <dbReference type="ARBA" id="ARBA00016895"/>
    </source>
</evidence>
<dbReference type="AlphaFoldDB" id="W8TAQ8"/>
<evidence type="ECO:0000256" key="3">
    <source>
        <dbReference type="ARBA" id="ARBA00008207"/>
    </source>
</evidence>
<feature type="disulfide bond" description="Redox-active" evidence="17">
    <location>
        <begin position="204"/>
        <end position="206"/>
    </location>
</feature>
<evidence type="ECO:0000256" key="11">
    <source>
        <dbReference type="ARBA" id="ARBA00023004"/>
    </source>
</evidence>
<evidence type="ECO:0000256" key="2">
    <source>
        <dbReference type="ARBA" id="ARBA00004691"/>
    </source>
</evidence>
<evidence type="ECO:0000256" key="4">
    <source>
        <dbReference type="ARBA" id="ARBA00012622"/>
    </source>
</evidence>
<sequence>MISMKYGDDNLNVNYQKLLDEKLSEIKKTGARPRLLLHSCCAPCSSHVLEYLSSFFDITVYFYNPNIHPEYEYRKRAIEQREFIENFPPAKGVLFAEGEYEAERFFELSKGLEDEPEKGARCTICFKMRLEKAAQYALEYDFDYFTTTLSISPHKDAALLNELGEKTGKEAGVEYLHSDFKKKNGYKRSTELSSEYGLYRQDYCGCVFSKLESDKRNSMNNKSE</sequence>
<keyword evidence="10 17" id="KW-0560">Oxidoreductase</keyword>
<evidence type="ECO:0000313" key="19">
    <source>
        <dbReference type="Proteomes" id="UP000019591"/>
    </source>
</evidence>
<dbReference type="HOGENOM" id="CLU_088177_1_0_9"/>
<name>W8TAQ8_PEPAC</name>
<reference evidence="18 19" key="1">
    <citation type="journal article" date="2014" name="Genome Announc.">
        <title>Complete Genome Sequence of Amino Acid-Utilizing Eubacterium acidaminophilum al-2 (DSM 3953).</title>
        <authorList>
            <person name="Poehlein A."/>
            <person name="Andreesen J.R."/>
            <person name="Daniel R."/>
        </authorList>
    </citation>
    <scope>NUCLEOTIDE SEQUENCE [LARGE SCALE GENOMIC DNA]</scope>
    <source>
        <strain evidence="18 19">DSM 3953</strain>
        <plasmid evidence="19">Plasmid EAL2_808p</plasmid>
    </source>
</reference>
<comment type="similarity">
    <text evidence="3 17">Belongs to the QueH family.</text>
</comment>
<keyword evidence="19" id="KW-1185">Reference proteome</keyword>
<organism evidence="18 19">
    <name type="scientific">Peptoclostridium acidaminophilum DSM 3953</name>
    <dbReference type="NCBI Taxonomy" id="1286171"/>
    <lineage>
        <taxon>Bacteria</taxon>
        <taxon>Bacillati</taxon>
        <taxon>Bacillota</taxon>
        <taxon>Clostridia</taxon>
        <taxon>Peptostreptococcales</taxon>
        <taxon>Peptoclostridiaceae</taxon>
        <taxon>Peptoclostridium</taxon>
    </lineage>
</organism>
<feature type="binding site" evidence="17">
    <location>
        <position position="122"/>
    </location>
    <ligand>
        <name>[4Fe-4S] cluster</name>
        <dbReference type="ChEBI" id="CHEBI:49883"/>
    </ligand>
</feature>
<feature type="binding site" evidence="17">
    <location>
        <position position="41"/>
    </location>
    <ligand>
        <name>[4Fe-4S] cluster</name>
        <dbReference type="ChEBI" id="CHEBI:49883"/>
    </ligand>
</feature>
<keyword evidence="7 17" id="KW-0819">tRNA processing</keyword>
<proteinExistence type="inferred from homology"/>
<evidence type="ECO:0000256" key="17">
    <source>
        <dbReference type="HAMAP-Rule" id="MF_02089"/>
    </source>
</evidence>
<protein>
    <recommendedName>
        <fullName evidence="5 17">Epoxyqueuosine reductase QueH</fullName>
        <ecNumber evidence="4 17">1.17.99.6</ecNumber>
    </recommendedName>
    <alternativeName>
        <fullName evidence="15 17">Queuosine biosynthesis protein QueH</fullName>
    </alternativeName>
</protein>
<comment type="pathway">
    <text evidence="2 17">tRNA modification; tRNA-queuosine biosynthesis.</text>
</comment>
<keyword evidence="13 17" id="KW-1015">Disulfide bond</keyword>
<accession>W8TAQ8</accession>
<dbReference type="Proteomes" id="UP000019591">
    <property type="component" value="Plasmid EAL2_808p"/>
</dbReference>
<feature type="binding site" evidence="17">
    <location>
        <position position="125"/>
    </location>
    <ligand>
        <name>[4Fe-4S] cluster</name>
        <dbReference type="ChEBI" id="CHEBI:49883"/>
    </ligand>
</feature>
<dbReference type="Pfam" id="PF02677">
    <property type="entry name" value="QueH"/>
    <property type="match status" value="1"/>
</dbReference>
<evidence type="ECO:0000256" key="9">
    <source>
        <dbReference type="ARBA" id="ARBA00022785"/>
    </source>
</evidence>
<dbReference type="HAMAP" id="MF_02089">
    <property type="entry name" value="QueH"/>
    <property type="match status" value="1"/>
</dbReference>
<dbReference type="PANTHER" id="PTHR36701">
    <property type="entry name" value="EPOXYQUEUOSINE REDUCTASE QUEH"/>
    <property type="match status" value="1"/>
</dbReference>
<evidence type="ECO:0000256" key="8">
    <source>
        <dbReference type="ARBA" id="ARBA00022723"/>
    </source>
</evidence>
<keyword evidence="12 17" id="KW-0411">Iron-sulfur</keyword>
<evidence type="ECO:0000256" key="1">
    <source>
        <dbReference type="ARBA" id="ARBA00002268"/>
    </source>
</evidence>
<gene>
    <name evidence="17" type="primary">queH</name>
    <name evidence="18" type="ORF">EAL2_808p04670</name>
</gene>
<dbReference type="EMBL" id="CP007453">
    <property type="protein sequence ID" value="AHM57970.1"/>
    <property type="molecule type" value="Genomic_DNA"/>
</dbReference>
<geneLocation type="plasmid" evidence="18 19">
    <name>EAL2_808p</name>
</geneLocation>
<dbReference type="GO" id="GO:0046872">
    <property type="term" value="F:metal ion binding"/>
    <property type="evidence" value="ECO:0007669"/>
    <property type="project" value="UniProtKB-KW"/>
</dbReference>
<dbReference type="PANTHER" id="PTHR36701:SF1">
    <property type="entry name" value="EPOXYQUEUOSINE REDUCTASE QUEH"/>
    <property type="match status" value="1"/>
</dbReference>
<keyword evidence="11 17" id="KW-0408">Iron</keyword>
<dbReference type="KEGG" id="eac:EAL2_808p04670"/>
<keyword evidence="8 17" id="KW-0479">Metal-binding</keyword>
<keyword evidence="14 17" id="KW-0676">Redox-active center</keyword>
<dbReference type="PATRIC" id="fig|1286171.3.peg.2647"/>
<evidence type="ECO:0000256" key="16">
    <source>
        <dbReference type="ARBA" id="ARBA00047415"/>
    </source>
</evidence>
<comment type="catalytic activity">
    <reaction evidence="16 17">
        <text>epoxyqueuosine(34) in tRNA + AH2 = queuosine(34) in tRNA + A + H2O</text>
        <dbReference type="Rhea" id="RHEA:32159"/>
        <dbReference type="Rhea" id="RHEA-COMP:18571"/>
        <dbReference type="Rhea" id="RHEA-COMP:18582"/>
        <dbReference type="ChEBI" id="CHEBI:13193"/>
        <dbReference type="ChEBI" id="CHEBI:15377"/>
        <dbReference type="ChEBI" id="CHEBI:17499"/>
        <dbReference type="ChEBI" id="CHEBI:194431"/>
        <dbReference type="ChEBI" id="CHEBI:194443"/>
        <dbReference type="EC" id="1.17.99.6"/>
    </reaction>
</comment>
<comment type="function">
    <text evidence="1 17">Catalyzes the conversion of epoxyqueuosine (oQ) to queuosine (Q), which is a hypermodified base found in the wobble positions of tRNA(Asp), tRNA(Asn), tRNA(His) and tRNA(Tyr).</text>
</comment>
<dbReference type="eggNOG" id="COG1636">
    <property type="taxonomic scope" value="Bacteria"/>
</dbReference>
<dbReference type="UniPathway" id="UPA00392"/>
<dbReference type="RefSeq" id="WP_242842518.1">
    <property type="nucleotide sequence ID" value="NZ_CP007453.1"/>
</dbReference>
<evidence type="ECO:0000256" key="13">
    <source>
        <dbReference type="ARBA" id="ARBA00023157"/>
    </source>
</evidence>
<keyword evidence="9 17" id="KW-0671">Queuosine biosynthesis</keyword>
<evidence type="ECO:0000256" key="7">
    <source>
        <dbReference type="ARBA" id="ARBA00022694"/>
    </source>
</evidence>
<keyword evidence="18" id="KW-0614">Plasmid</keyword>
<evidence type="ECO:0000256" key="12">
    <source>
        <dbReference type="ARBA" id="ARBA00023014"/>
    </source>
</evidence>
<dbReference type="EC" id="1.17.99.6" evidence="4 17"/>
<feature type="binding site" evidence="17">
    <location>
        <position position="40"/>
    </location>
    <ligand>
        <name>[4Fe-4S] cluster</name>
        <dbReference type="ChEBI" id="CHEBI:49883"/>
    </ligand>
</feature>
<dbReference type="GO" id="GO:0052693">
    <property type="term" value="F:epoxyqueuosine reductase activity"/>
    <property type="evidence" value="ECO:0007669"/>
    <property type="project" value="UniProtKB-UniRule"/>
</dbReference>
<evidence type="ECO:0000256" key="15">
    <source>
        <dbReference type="ARBA" id="ARBA00031446"/>
    </source>
</evidence>
<evidence type="ECO:0000256" key="6">
    <source>
        <dbReference type="ARBA" id="ARBA00022485"/>
    </source>
</evidence>